<reference evidence="1" key="1">
    <citation type="submission" date="2021-10" db="EMBL/GenBank/DDBJ databases">
        <title>Tropical sea cucumber genome reveals ecological adaptation and Cuvierian tubules defense mechanism.</title>
        <authorList>
            <person name="Chen T."/>
        </authorList>
    </citation>
    <scope>NUCLEOTIDE SEQUENCE</scope>
    <source>
        <strain evidence="1">Nanhai2018</strain>
        <tissue evidence="1">Muscle</tissue>
    </source>
</reference>
<dbReference type="PANTHER" id="PTHR47331">
    <property type="entry name" value="PHD-TYPE DOMAIN-CONTAINING PROTEIN"/>
    <property type="match status" value="1"/>
</dbReference>
<comment type="caution">
    <text evidence="1">The sequence shown here is derived from an EMBL/GenBank/DDBJ whole genome shotgun (WGS) entry which is preliminary data.</text>
</comment>
<dbReference type="PANTHER" id="PTHR47331:SF1">
    <property type="entry name" value="GAG-LIKE PROTEIN"/>
    <property type="match status" value="1"/>
</dbReference>
<gene>
    <name evidence="1" type="ORF">HOLleu_13659</name>
</gene>
<keyword evidence="2" id="KW-1185">Reference proteome</keyword>
<dbReference type="Gene3D" id="3.30.420.10">
    <property type="entry name" value="Ribonuclease H-like superfamily/Ribonuclease H"/>
    <property type="match status" value="1"/>
</dbReference>
<dbReference type="EMBL" id="JAIZAY010000006">
    <property type="protein sequence ID" value="KAJ8039610.1"/>
    <property type="molecule type" value="Genomic_DNA"/>
</dbReference>
<dbReference type="Proteomes" id="UP001152320">
    <property type="component" value="Chromosome 6"/>
</dbReference>
<dbReference type="InterPro" id="IPR036397">
    <property type="entry name" value="RNaseH_sf"/>
</dbReference>
<proteinExistence type="predicted"/>
<name>A0A9Q1C717_HOLLE</name>
<evidence type="ECO:0000313" key="1">
    <source>
        <dbReference type="EMBL" id="KAJ8039610.1"/>
    </source>
</evidence>
<protein>
    <submittedName>
        <fullName evidence="1">Uncharacterized protein</fullName>
    </submittedName>
</protein>
<dbReference type="AlphaFoldDB" id="A0A9Q1C717"/>
<organism evidence="1 2">
    <name type="scientific">Holothuria leucospilota</name>
    <name type="common">Black long sea cucumber</name>
    <name type="synonym">Mertensiothuria leucospilota</name>
    <dbReference type="NCBI Taxonomy" id="206669"/>
    <lineage>
        <taxon>Eukaryota</taxon>
        <taxon>Metazoa</taxon>
        <taxon>Echinodermata</taxon>
        <taxon>Eleutherozoa</taxon>
        <taxon>Echinozoa</taxon>
        <taxon>Holothuroidea</taxon>
        <taxon>Aspidochirotacea</taxon>
        <taxon>Aspidochirotida</taxon>
        <taxon>Holothuriidae</taxon>
        <taxon>Holothuria</taxon>
    </lineage>
</organism>
<evidence type="ECO:0000313" key="2">
    <source>
        <dbReference type="Proteomes" id="UP001152320"/>
    </source>
</evidence>
<accession>A0A9Q1C717</accession>
<sequence>MPETGEDQWHLNPSRFSNWGTLVRVLAYVIRFANNCRAMQMNRETGKLSVGAETEMELTKLLDQNRIQEESVNKGLQWIFNPPLTPHFGGVHESLVKSLSAKRAMYAILGKADISDEELHSAIVGAEGLLNSRPLTYQSASAKDTILLTPNHFLHGQMDGRFAADVQIDTTQFNPRKRWRRVQESVSHFWTRLLREWIPTLNQHNQKAKRLSDSLPYGYIVTT</sequence>
<dbReference type="OrthoDB" id="5975730at2759"/>
<dbReference type="GO" id="GO:0003676">
    <property type="term" value="F:nucleic acid binding"/>
    <property type="evidence" value="ECO:0007669"/>
    <property type="project" value="InterPro"/>
</dbReference>